<dbReference type="PANTHER" id="PTHR33647:SF5">
    <property type="entry name" value="OS01G0793900 PROTEIN"/>
    <property type="match status" value="1"/>
</dbReference>
<sequence length="129" mass="14853">MAEVRELSVQQVLSQLMNLSSDYISYEPQQQSWRPNLQTKAMNSTEEKRFPGEHKNIRDFSSSSSSSTAGTKVKIKITKKQLKELLGMAEVRELSVQQVLSQLMNLSSDYRSYEPQQQSWRPNLQSIPE</sequence>
<reference evidence="2" key="1">
    <citation type="submission" date="2019-03" db="EMBL/GenBank/DDBJ databases">
        <authorList>
            <person name="Mank J."/>
            <person name="Almeida P."/>
        </authorList>
    </citation>
    <scope>NUCLEOTIDE SEQUENCE</scope>
    <source>
        <strain evidence="2">78183</strain>
    </source>
</reference>
<feature type="compositionally biased region" description="Basic and acidic residues" evidence="1">
    <location>
        <begin position="45"/>
        <end position="58"/>
    </location>
</feature>
<gene>
    <name evidence="2" type="ORF">SVIM_LOCUS402685</name>
</gene>
<accession>A0A6N2MPQ1</accession>
<organism evidence="2">
    <name type="scientific">Salix viminalis</name>
    <name type="common">Common osier</name>
    <name type="synonym">Basket willow</name>
    <dbReference type="NCBI Taxonomy" id="40686"/>
    <lineage>
        <taxon>Eukaryota</taxon>
        <taxon>Viridiplantae</taxon>
        <taxon>Streptophyta</taxon>
        <taxon>Embryophyta</taxon>
        <taxon>Tracheophyta</taxon>
        <taxon>Spermatophyta</taxon>
        <taxon>Magnoliopsida</taxon>
        <taxon>eudicotyledons</taxon>
        <taxon>Gunneridae</taxon>
        <taxon>Pentapetalae</taxon>
        <taxon>rosids</taxon>
        <taxon>fabids</taxon>
        <taxon>Malpighiales</taxon>
        <taxon>Salicaceae</taxon>
        <taxon>Saliceae</taxon>
        <taxon>Salix</taxon>
    </lineage>
</organism>
<feature type="region of interest" description="Disordered" evidence="1">
    <location>
        <begin position="42"/>
        <end position="72"/>
    </location>
</feature>
<protein>
    <submittedName>
        <fullName evidence="2">Uncharacterized protein</fullName>
    </submittedName>
</protein>
<evidence type="ECO:0000256" key="1">
    <source>
        <dbReference type="SAM" id="MobiDB-lite"/>
    </source>
</evidence>
<proteinExistence type="predicted"/>
<dbReference type="PANTHER" id="PTHR33647">
    <property type="entry name" value="OS01G0793900 PROTEIN"/>
    <property type="match status" value="1"/>
</dbReference>
<dbReference type="EMBL" id="CAADRP010001918">
    <property type="protein sequence ID" value="VFU56215.1"/>
    <property type="molecule type" value="Genomic_DNA"/>
</dbReference>
<name>A0A6N2MPQ1_SALVM</name>
<dbReference type="AlphaFoldDB" id="A0A6N2MPQ1"/>
<evidence type="ECO:0000313" key="2">
    <source>
        <dbReference type="EMBL" id="VFU56215.1"/>
    </source>
</evidence>